<accession>A0A6I3I9C5</accession>
<feature type="transmembrane region" description="Helical" evidence="1">
    <location>
        <begin position="38"/>
        <end position="57"/>
    </location>
</feature>
<comment type="caution">
    <text evidence="3">The sequence shown here is derived from an EMBL/GenBank/DDBJ whole genome shotgun (WGS) entry which is preliminary data.</text>
</comment>
<organism evidence="3 4">
    <name type="scientific">Arsenicicoccus cauae</name>
    <dbReference type="NCBI Taxonomy" id="2663847"/>
    <lineage>
        <taxon>Bacteria</taxon>
        <taxon>Bacillati</taxon>
        <taxon>Actinomycetota</taxon>
        <taxon>Actinomycetes</taxon>
        <taxon>Micrococcales</taxon>
        <taxon>Intrasporangiaceae</taxon>
        <taxon>Arsenicicoccus</taxon>
    </lineage>
</organism>
<evidence type="ECO:0000259" key="2">
    <source>
        <dbReference type="PROSITE" id="PS50887"/>
    </source>
</evidence>
<keyword evidence="1" id="KW-0472">Membrane</keyword>
<dbReference type="PANTHER" id="PTHR45138">
    <property type="entry name" value="REGULATORY COMPONENTS OF SENSORY TRANSDUCTION SYSTEM"/>
    <property type="match status" value="1"/>
</dbReference>
<evidence type="ECO:0000256" key="1">
    <source>
        <dbReference type="SAM" id="Phobius"/>
    </source>
</evidence>
<feature type="transmembrane region" description="Helical" evidence="1">
    <location>
        <begin position="195"/>
        <end position="213"/>
    </location>
</feature>
<name>A0A6I3I9C5_9MICO</name>
<dbReference type="GO" id="GO:0052621">
    <property type="term" value="F:diguanylate cyclase activity"/>
    <property type="evidence" value="ECO:0007669"/>
    <property type="project" value="TreeGrafter"/>
</dbReference>
<dbReference type="AlphaFoldDB" id="A0A6I3I9C5"/>
<feature type="transmembrane region" description="Helical" evidence="1">
    <location>
        <begin position="271"/>
        <end position="290"/>
    </location>
</feature>
<dbReference type="Pfam" id="PF00990">
    <property type="entry name" value="GGDEF"/>
    <property type="match status" value="1"/>
</dbReference>
<dbReference type="Gene3D" id="3.30.70.270">
    <property type="match status" value="1"/>
</dbReference>
<dbReference type="Proteomes" id="UP000431092">
    <property type="component" value="Unassembled WGS sequence"/>
</dbReference>
<feature type="transmembrane region" description="Helical" evidence="1">
    <location>
        <begin position="66"/>
        <end position="85"/>
    </location>
</feature>
<gene>
    <name evidence="3" type="ORF">GGG17_12540</name>
</gene>
<protein>
    <submittedName>
        <fullName evidence="3">Diguanylate cyclase</fullName>
    </submittedName>
</protein>
<feature type="transmembrane region" description="Helical" evidence="1">
    <location>
        <begin position="135"/>
        <end position="156"/>
    </location>
</feature>
<dbReference type="SMART" id="SM00267">
    <property type="entry name" value="GGDEF"/>
    <property type="match status" value="1"/>
</dbReference>
<sequence length="512" mass="54677">MGRWSTSLGLGCFYLLLAVVDLVPSRTGWGLDPARTVRFATYAAAYLVLMGSIAWALRRHPSRRNAFTYALLVAFGVYTVGDYVSDLTVDLVYGHDRQLADPGDALMLGAYTIALTGYVRLVARARERVSLARTLDTMILTVALGTLAWITLVVPGLRSPLFQGHPSSAIVCALFPVLDLVLLAVGAIRVMSRLPVSWGAIIGLACPALLLVGDCLDFANLIRDRQAPDAAHVAWLLAYGAVAVAVNAPAGANLGTGARELDARLTARHHVPWLFGMGMLPVGVYGWQLVHAPSGGSVPDGSALSVSMLLMFALVVARAAGMLRTSDQQSEVLEVLARNDHLTGLPNRRTGDAELGRALLRVEQTGEPLSVTIIDLDRFKAFNDSFGHHAGDELLVGCAHRWSDLLGPAEVLARYGGEEFVLVTVGLPTSAVLDLLDRLRAATPRQQTFSAGVAQWQRDDSAADLVARADEALYAAKANGRARTYLWETRDRAVDAAGGASGARHGSGGRSR</sequence>
<dbReference type="GO" id="GO:0005886">
    <property type="term" value="C:plasma membrane"/>
    <property type="evidence" value="ECO:0007669"/>
    <property type="project" value="TreeGrafter"/>
</dbReference>
<dbReference type="NCBIfam" id="TIGR00254">
    <property type="entry name" value="GGDEF"/>
    <property type="match status" value="1"/>
</dbReference>
<dbReference type="CDD" id="cd01949">
    <property type="entry name" value="GGDEF"/>
    <property type="match status" value="1"/>
</dbReference>
<proteinExistence type="predicted"/>
<feature type="transmembrane region" description="Helical" evidence="1">
    <location>
        <begin position="233"/>
        <end position="250"/>
    </location>
</feature>
<dbReference type="GO" id="GO:1902201">
    <property type="term" value="P:negative regulation of bacterial-type flagellum-dependent cell motility"/>
    <property type="evidence" value="ECO:0007669"/>
    <property type="project" value="TreeGrafter"/>
</dbReference>
<dbReference type="PANTHER" id="PTHR45138:SF24">
    <property type="entry name" value="DIGUANYLATE CYCLASE DGCC-RELATED"/>
    <property type="match status" value="1"/>
</dbReference>
<keyword evidence="1" id="KW-0812">Transmembrane</keyword>
<evidence type="ECO:0000313" key="4">
    <source>
        <dbReference type="Proteomes" id="UP000431092"/>
    </source>
</evidence>
<dbReference type="RefSeq" id="WP_154594046.1">
    <property type="nucleotide sequence ID" value="NZ_WLVL01000040.1"/>
</dbReference>
<feature type="transmembrane region" description="Helical" evidence="1">
    <location>
        <begin position="105"/>
        <end position="123"/>
    </location>
</feature>
<dbReference type="GO" id="GO:0043709">
    <property type="term" value="P:cell adhesion involved in single-species biofilm formation"/>
    <property type="evidence" value="ECO:0007669"/>
    <property type="project" value="TreeGrafter"/>
</dbReference>
<dbReference type="PROSITE" id="PS50887">
    <property type="entry name" value="GGDEF"/>
    <property type="match status" value="1"/>
</dbReference>
<dbReference type="SUPFAM" id="SSF55073">
    <property type="entry name" value="Nucleotide cyclase"/>
    <property type="match status" value="1"/>
</dbReference>
<dbReference type="InterPro" id="IPR043128">
    <property type="entry name" value="Rev_trsase/Diguanyl_cyclase"/>
</dbReference>
<dbReference type="InterPro" id="IPR000160">
    <property type="entry name" value="GGDEF_dom"/>
</dbReference>
<feature type="transmembrane region" description="Helical" evidence="1">
    <location>
        <begin position="168"/>
        <end position="188"/>
    </location>
</feature>
<feature type="domain" description="GGDEF" evidence="2">
    <location>
        <begin position="367"/>
        <end position="489"/>
    </location>
</feature>
<dbReference type="EMBL" id="WLVL01000040">
    <property type="protein sequence ID" value="MTB72774.1"/>
    <property type="molecule type" value="Genomic_DNA"/>
</dbReference>
<keyword evidence="1" id="KW-1133">Transmembrane helix</keyword>
<dbReference type="InterPro" id="IPR029787">
    <property type="entry name" value="Nucleotide_cyclase"/>
</dbReference>
<reference evidence="3 4" key="1">
    <citation type="submission" date="2019-11" db="EMBL/GenBank/DDBJ databases">
        <title>Whole genome sequencing identifies a novel species of the genus Arsenicicoccus isolated from human blood.</title>
        <authorList>
            <person name="Jeong J.H."/>
            <person name="Kweon O.J."/>
            <person name="Kim H.R."/>
            <person name="Kim T.-H."/>
            <person name="Ha S.-M."/>
            <person name="Lee M.-K."/>
        </authorList>
    </citation>
    <scope>NUCLEOTIDE SEQUENCE [LARGE SCALE GENOMIC DNA]</scope>
    <source>
        <strain evidence="3 4">MKL-02</strain>
    </source>
</reference>
<dbReference type="InterPro" id="IPR050469">
    <property type="entry name" value="Diguanylate_Cyclase"/>
</dbReference>
<feature type="transmembrane region" description="Helical" evidence="1">
    <location>
        <begin position="302"/>
        <end position="320"/>
    </location>
</feature>
<keyword evidence="4" id="KW-1185">Reference proteome</keyword>
<evidence type="ECO:0000313" key="3">
    <source>
        <dbReference type="EMBL" id="MTB72774.1"/>
    </source>
</evidence>